<accession>A0A345L6Q7</accession>
<dbReference type="EMBL" id="MH553517">
    <property type="protein sequence ID" value="AXH50959.1"/>
    <property type="molecule type" value="Genomic_DNA"/>
</dbReference>
<protein>
    <submittedName>
        <fullName evidence="1">Tape measure chaperone</fullName>
    </submittedName>
</protein>
<evidence type="ECO:0000313" key="1">
    <source>
        <dbReference type="EMBL" id="AXH50959.1"/>
    </source>
</evidence>
<organism evidence="1 2">
    <name type="scientific">Serratia phage Scapp</name>
    <dbReference type="NCBI Taxonomy" id="2282409"/>
    <lineage>
        <taxon>Viruses</taxon>
        <taxon>Duplodnaviria</taxon>
        <taxon>Heunggongvirae</taxon>
        <taxon>Uroviricota</taxon>
        <taxon>Caudoviricetes</taxon>
        <taxon>Scappvirus</taxon>
        <taxon>Scappvirus scapp</taxon>
    </lineage>
</organism>
<dbReference type="Proteomes" id="UP000260583">
    <property type="component" value="Segment"/>
</dbReference>
<sequence length="236" mass="26879">MPAAFSIDQRSTFILPVEFHRPGNADPVTVRFTCAHKKLSEVSALEKEMRTSFDKYFADEAAGKVHEMTFVEFKVHAEAKFVAQIAQAWDAASDFTQANLAEMFDAYPSAYTAFAAEYSAELMGTREKVLSAAIRSYFTPEPPKSWQDMWGDDPEDWTDKHAIPVALWPALQVFLSICNQWRADMNGSYALDYNVIPFAMDMHEILPEDRIEVYQDIRTMERAALDTMRKNAPKPD</sequence>
<proteinExistence type="predicted"/>
<gene>
    <name evidence="1" type="ORF">CPT_Scapp_030</name>
</gene>
<dbReference type="InterPro" id="IPR014915">
    <property type="entry name" value="Phage_TLS_TfmB"/>
</dbReference>
<evidence type="ECO:0000313" key="2">
    <source>
        <dbReference type="Proteomes" id="UP000260583"/>
    </source>
</evidence>
<dbReference type="Pfam" id="PF08809">
    <property type="entry name" value="DUF1799"/>
    <property type="match status" value="1"/>
</dbReference>
<reference evidence="2" key="1">
    <citation type="submission" date="2018-06" db="EMBL/GenBank/DDBJ databases">
        <title>Complete genome of Serratia marcescens Siphophage Scapp.</title>
        <authorList>
            <person name="Koehler B.T."/>
            <person name="Bonasera R."/>
            <person name="Liu M."/>
            <person name="Kongari R."/>
        </authorList>
    </citation>
    <scope>NUCLEOTIDE SEQUENCE [LARGE SCALE GENOMIC DNA]</scope>
</reference>
<dbReference type="Pfam" id="PF08748">
    <property type="entry name" value="Phage_TAC_4"/>
    <property type="match status" value="1"/>
</dbReference>
<name>A0A345L6Q7_9CAUD</name>
<dbReference type="InterPro" id="IPR014859">
    <property type="entry name" value="Phage_TAC_4"/>
</dbReference>
<keyword evidence="2" id="KW-1185">Reference proteome</keyword>